<evidence type="ECO:0000313" key="2">
    <source>
        <dbReference type="EMBL" id="OCF48385.1"/>
    </source>
</evidence>
<reference evidence="2" key="3">
    <citation type="submission" date="2016-07" db="EMBL/GenBank/DDBJ databases">
        <title>Evolution of pathogenesis and genome organization in the Tremellales.</title>
        <authorList>
            <person name="Cuomo C."/>
            <person name="Litvintseva A."/>
            <person name="Heitman J."/>
            <person name="Chen Y."/>
            <person name="Sun S."/>
            <person name="Springer D."/>
            <person name="Dromer F."/>
            <person name="Young S."/>
            <person name="Zeng Q."/>
            <person name="Chapman S."/>
            <person name="Gujja S."/>
            <person name="Saif S."/>
            <person name="Birren B."/>
        </authorList>
    </citation>
    <scope>NUCLEOTIDE SEQUENCE</scope>
    <source>
        <strain evidence="2">CBS 10737</strain>
    </source>
</reference>
<reference evidence="3" key="2">
    <citation type="submission" date="2013-07" db="EMBL/GenBank/DDBJ databases">
        <authorList>
            <consortium name="The Broad Institute Genome Sequencing Platform"/>
            <person name="Cuomo C."/>
            <person name="Litvintseva A."/>
            <person name="Chen Y."/>
            <person name="Heitman J."/>
            <person name="Sun S."/>
            <person name="Springer D."/>
            <person name="Dromer F."/>
            <person name="Young S.K."/>
            <person name="Zeng Q."/>
            <person name="Gargeya S."/>
            <person name="Fitzgerald M."/>
            <person name="Abouelleil A."/>
            <person name="Alvarado L."/>
            <person name="Berlin A.M."/>
            <person name="Chapman S.B."/>
            <person name="Dewar J."/>
            <person name="Goldberg J."/>
            <person name="Griggs A."/>
            <person name="Gujja S."/>
            <person name="Hansen M."/>
            <person name="Howarth C."/>
            <person name="Imamovic A."/>
            <person name="Larimer J."/>
            <person name="McCowan C."/>
            <person name="Murphy C."/>
            <person name="Pearson M."/>
            <person name="Priest M."/>
            <person name="Roberts A."/>
            <person name="Saif S."/>
            <person name="Shea T."/>
            <person name="Sykes S."/>
            <person name="Wortman J."/>
            <person name="Nusbaum C."/>
            <person name="Birren B."/>
        </authorList>
    </citation>
    <scope>NUCLEOTIDE SEQUENCE</scope>
    <source>
        <strain evidence="3">CBS 10737</strain>
    </source>
</reference>
<dbReference type="EMBL" id="CP144528">
    <property type="protein sequence ID" value="WWC73327.1"/>
    <property type="molecule type" value="Genomic_DNA"/>
</dbReference>
<dbReference type="AlphaFoldDB" id="A0A1B9HYM7"/>
<dbReference type="GeneID" id="30173531"/>
<evidence type="ECO:0000313" key="4">
    <source>
        <dbReference type="Proteomes" id="UP000094020"/>
    </source>
</evidence>
<keyword evidence="4" id="KW-1185">Reference proteome</keyword>
<name>A0A1B9HYM7_9TREE</name>
<dbReference type="EMBL" id="KI894013">
    <property type="protein sequence ID" value="OCF48385.1"/>
    <property type="molecule type" value="Genomic_DNA"/>
</dbReference>
<evidence type="ECO:0000256" key="1">
    <source>
        <dbReference type="SAM" id="MobiDB-lite"/>
    </source>
</evidence>
<reference evidence="2" key="1">
    <citation type="submission" date="2013-07" db="EMBL/GenBank/DDBJ databases">
        <title>The Genome Sequence of Cryptococcus pinus CBS10737.</title>
        <authorList>
            <consortium name="The Broad Institute Genome Sequencing Platform"/>
            <person name="Cuomo C."/>
            <person name="Litvintseva A."/>
            <person name="Chen Y."/>
            <person name="Heitman J."/>
            <person name="Sun S."/>
            <person name="Springer D."/>
            <person name="Dromer F."/>
            <person name="Young S.K."/>
            <person name="Zeng Q."/>
            <person name="Gargeya S."/>
            <person name="Fitzgerald M."/>
            <person name="Abouelleil A."/>
            <person name="Alvarado L."/>
            <person name="Berlin A.M."/>
            <person name="Chapman S.B."/>
            <person name="Dewar J."/>
            <person name="Goldberg J."/>
            <person name="Griggs A."/>
            <person name="Gujja S."/>
            <person name="Hansen M."/>
            <person name="Howarth C."/>
            <person name="Imamovic A."/>
            <person name="Larimer J."/>
            <person name="McCowan C."/>
            <person name="Murphy C."/>
            <person name="Pearson M."/>
            <person name="Priest M."/>
            <person name="Roberts A."/>
            <person name="Saif S."/>
            <person name="Shea T."/>
            <person name="Sykes S."/>
            <person name="Wortman J."/>
            <person name="Nusbaum C."/>
            <person name="Birren B."/>
        </authorList>
    </citation>
    <scope>NUCLEOTIDE SEQUENCE [LARGE SCALE GENOMIC DNA]</scope>
    <source>
        <strain evidence="2">CBS 10737</strain>
    </source>
</reference>
<organism evidence="2">
    <name type="scientific">Kwoniella pini CBS 10737</name>
    <dbReference type="NCBI Taxonomy" id="1296096"/>
    <lineage>
        <taxon>Eukaryota</taxon>
        <taxon>Fungi</taxon>
        <taxon>Dikarya</taxon>
        <taxon>Basidiomycota</taxon>
        <taxon>Agaricomycotina</taxon>
        <taxon>Tremellomycetes</taxon>
        <taxon>Tremellales</taxon>
        <taxon>Cryptococcaceae</taxon>
        <taxon>Kwoniella</taxon>
    </lineage>
</organism>
<reference evidence="3" key="4">
    <citation type="submission" date="2024-02" db="EMBL/GenBank/DDBJ databases">
        <title>Comparative genomics of Cryptococcus and Kwoniella reveals pathogenesis evolution and contrasting modes of karyotype evolution via chromosome fusion or intercentromeric recombination.</title>
        <authorList>
            <person name="Coelho M.A."/>
            <person name="David-Palma M."/>
            <person name="Shea T."/>
            <person name="Bowers K."/>
            <person name="McGinley-Smith S."/>
            <person name="Mohammad A.W."/>
            <person name="Gnirke A."/>
            <person name="Yurkov A.M."/>
            <person name="Nowrousian M."/>
            <person name="Sun S."/>
            <person name="Cuomo C.A."/>
            <person name="Heitman J."/>
        </authorList>
    </citation>
    <scope>NUCLEOTIDE SEQUENCE</scope>
    <source>
        <strain evidence="3">CBS 10737</strain>
    </source>
</reference>
<dbReference type="STRING" id="1296096.A0A1B9HYM7"/>
<proteinExistence type="predicted"/>
<evidence type="ECO:0000313" key="3">
    <source>
        <dbReference type="EMBL" id="WWC73327.1"/>
    </source>
</evidence>
<dbReference type="RefSeq" id="XP_019009604.1">
    <property type="nucleotide sequence ID" value="XM_019156886.1"/>
</dbReference>
<feature type="region of interest" description="Disordered" evidence="1">
    <location>
        <begin position="1"/>
        <end position="56"/>
    </location>
</feature>
<feature type="compositionally biased region" description="Polar residues" evidence="1">
    <location>
        <begin position="24"/>
        <end position="53"/>
    </location>
</feature>
<dbReference type="KEGG" id="kpin:30173531"/>
<feature type="compositionally biased region" description="Low complexity" evidence="1">
    <location>
        <begin position="7"/>
        <end position="19"/>
    </location>
</feature>
<dbReference type="Proteomes" id="UP000094020">
    <property type="component" value="Chromosome 10"/>
</dbReference>
<accession>A0A1B9HYM7</accession>
<protein>
    <submittedName>
        <fullName evidence="2">Uncharacterized protein</fullName>
    </submittedName>
</protein>
<sequence>MPKKRPGPITISSPIPRSPDGLLTPNSAHRNYPSPSTRGASSPRTPTKNTRGGKNQAKVYDEVSLIWFLTADEFISKDL</sequence>
<gene>
    <name evidence="2" type="ORF">I206_05162</name>
    <name evidence="3" type="ORF">I206_107294</name>
</gene>